<proteinExistence type="predicted"/>
<evidence type="ECO:0000313" key="1">
    <source>
        <dbReference type="EMBL" id="KKN18468.1"/>
    </source>
</evidence>
<gene>
    <name evidence="1" type="ORF">LCGC14_0955530</name>
</gene>
<dbReference type="AlphaFoldDB" id="A0A0F9RMG1"/>
<protein>
    <submittedName>
        <fullName evidence="1">Uncharacterized protein</fullName>
    </submittedName>
</protein>
<accession>A0A0F9RMG1</accession>
<comment type="caution">
    <text evidence="1">The sequence shown here is derived from an EMBL/GenBank/DDBJ whole genome shotgun (WGS) entry which is preliminary data.</text>
</comment>
<dbReference type="EMBL" id="LAZR01003424">
    <property type="protein sequence ID" value="KKN18468.1"/>
    <property type="molecule type" value="Genomic_DNA"/>
</dbReference>
<organism evidence="1">
    <name type="scientific">marine sediment metagenome</name>
    <dbReference type="NCBI Taxonomy" id="412755"/>
    <lineage>
        <taxon>unclassified sequences</taxon>
        <taxon>metagenomes</taxon>
        <taxon>ecological metagenomes</taxon>
    </lineage>
</organism>
<name>A0A0F9RMG1_9ZZZZ</name>
<sequence>MSELIKALYLGIPNVKKVYRSANVYCNVDEKHTCMVMIPEYKAVQLMKDCPEEWEFPDIMDKEFFIRDFDSYNNRMIAHAKSKKGIKISYSDDRPDEYYPEDAVISISKPKKKVQPKPIKPAVRSKE</sequence>
<reference evidence="1" key="1">
    <citation type="journal article" date="2015" name="Nature">
        <title>Complex archaea that bridge the gap between prokaryotes and eukaryotes.</title>
        <authorList>
            <person name="Spang A."/>
            <person name="Saw J.H."/>
            <person name="Jorgensen S.L."/>
            <person name="Zaremba-Niedzwiedzka K."/>
            <person name="Martijn J."/>
            <person name="Lind A.E."/>
            <person name="van Eijk R."/>
            <person name="Schleper C."/>
            <person name="Guy L."/>
            <person name="Ettema T.J."/>
        </authorList>
    </citation>
    <scope>NUCLEOTIDE SEQUENCE</scope>
</reference>